<proteinExistence type="predicted"/>
<organism evidence="1 2">
    <name type="scientific">Dactylosporangium maewongense</name>
    <dbReference type="NCBI Taxonomy" id="634393"/>
    <lineage>
        <taxon>Bacteria</taxon>
        <taxon>Bacillati</taxon>
        <taxon>Actinomycetota</taxon>
        <taxon>Actinomycetes</taxon>
        <taxon>Micromonosporales</taxon>
        <taxon>Micromonosporaceae</taxon>
        <taxon>Dactylosporangium</taxon>
    </lineage>
</organism>
<evidence type="ECO:0000313" key="1">
    <source>
        <dbReference type="EMBL" id="GAA1530121.1"/>
    </source>
</evidence>
<name>A0ABP4LRR4_9ACTN</name>
<dbReference type="RefSeq" id="WP_344504946.1">
    <property type="nucleotide sequence ID" value="NZ_BAAAQD010000011.1"/>
</dbReference>
<gene>
    <name evidence="1" type="ORF">GCM10009827_054400</name>
</gene>
<keyword evidence="2" id="KW-1185">Reference proteome</keyword>
<evidence type="ECO:0000313" key="2">
    <source>
        <dbReference type="Proteomes" id="UP001501470"/>
    </source>
</evidence>
<dbReference type="EMBL" id="BAAAQD010000011">
    <property type="protein sequence ID" value="GAA1530121.1"/>
    <property type="molecule type" value="Genomic_DNA"/>
</dbReference>
<comment type="caution">
    <text evidence="1">The sequence shown here is derived from an EMBL/GenBank/DDBJ whole genome shotgun (WGS) entry which is preliminary data.</text>
</comment>
<dbReference type="Gene3D" id="3.40.50.720">
    <property type="entry name" value="NAD(P)-binding Rossmann-like Domain"/>
    <property type="match status" value="1"/>
</dbReference>
<sequence>MTGVRGGRAGRLGDDHQVEAVTADLSSVNRPYEAHAGLRITDI</sequence>
<accession>A0ABP4LRR4</accession>
<dbReference type="Proteomes" id="UP001501470">
    <property type="component" value="Unassembled WGS sequence"/>
</dbReference>
<reference evidence="2" key="1">
    <citation type="journal article" date="2019" name="Int. J. Syst. Evol. Microbiol.">
        <title>The Global Catalogue of Microorganisms (GCM) 10K type strain sequencing project: providing services to taxonomists for standard genome sequencing and annotation.</title>
        <authorList>
            <consortium name="The Broad Institute Genomics Platform"/>
            <consortium name="The Broad Institute Genome Sequencing Center for Infectious Disease"/>
            <person name="Wu L."/>
            <person name="Ma J."/>
        </authorList>
    </citation>
    <scope>NUCLEOTIDE SEQUENCE [LARGE SCALE GENOMIC DNA]</scope>
    <source>
        <strain evidence="2">JCM 15933</strain>
    </source>
</reference>
<protein>
    <submittedName>
        <fullName evidence="1">Uncharacterized protein</fullName>
    </submittedName>
</protein>